<evidence type="ECO:0000256" key="3">
    <source>
        <dbReference type="ARBA" id="ARBA00009409"/>
    </source>
</evidence>
<dbReference type="PANTHER" id="PTHR22993">
    <property type="entry name" value="FORMAMIDOPYRIMIDINE-DNA GLYCOSYLASE"/>
    <property type="match status" value="1"/>
</dbReference>
<dbReference type="InterPro" id="IPR035937">
    <property type="entry name" value="FPG_N"/>
</dbReference>
<keyword evidence="12" id="KW-0511">Multifunctional enzyme</keyword>
<evidence type="ECO:0000256" key="10">
    <source>
        <dbReference type="ARBA" id="ARBA00023204"/>
    </source>
</evidence>
<evidence type="ECO:0000256" key="6">
    <source>
        <dbReference type="ARBA" id="ARBA00022771"/>
    </source>
</evidence>
<keyword evidence="18" id="KW-1185">Reference proteome</keyword>
<dbReference type="PANTHER" id="PTHR22993:SF9">
    <property type="entry name" value="FORMAMIDOPYRIMIDINE-DNA GLYCOSYLASE"/>
    <property type="match status" value="1"/>
</dbReference>
<dbReference type="Pfam" id="PF06831">
    <property type="entry name" value="H2TH"/>
    <property type="match status" value="1"/>
</dbReference>
<dbReference type="SMART" id="SM00898">
    <property type="entry name" value="Fapy_DNA_glyco"/>
    <property type="match status" value="1"/>
</dbReference>
<comment type="cofactor">
    <cofactor evidence="2">
        <name>Zn(2+)</name>
        <dbReference type="ChEBI" id="CHEBI:29105"/>
    </cofactor>
</comment>
<gene>
    <name evidence="17" type="ORF">MKO06_02865</name>
</gene>
<evidence type="ECO:0000256" key="2">
    <source>
        <dbReference type="ARBA" id="ARBA00001947"/>
    </source>
</evidence>
<dbReference type="RefSeq" id="WP_241550832.1">
    <property type="nucleotide sequence ID" value="NZ_JANCNS010000001.1"/>
</dbReference>
<comment type="similarity">
    <text evidence="3">Belongs to the FPG family.</text>
</comment>
<evidence type="ECO:0000256" key="8">
    <source>
        <dbReference type="ARBA" id="ARBA00022833"/>
    </source>
</evidence>
<dbReference type="GO" id="GO:0008534">
    <property type="term" value="F:oxidized purine nucleobase lesion DNA N-glycosylase activity"/>
    <property type="evidence" value="ECO:0007669"/>
    <property type="project" value="UniProtKB-EC"/>
</dbReference>
<evidence type="ECO:0000313" key="18">
    <source>
        <dbReference type="Proteomes" id="UP001155280"/>
    </source>
</evidence>
<keyword evidence="4" id="KW-0479">Metal-binding</keyword>
<comment type="catalytic activity">
    <reaction evidence="1">
        <text>Hydrolysis of DNA containing ring-opened 7-methylguanine residues, releasing 2,6-diamino-4-hydroxy-5-(N-methyl)formamidopyrimidine.</text>
        <dbReference type="EC" id="3.2.2.23"/>
    </reaction>
</comment>
<evidence type="ECO:0000256" key="9">
    <source>
        <dbReference type="ARBA" id="ARBA00023125"/>
    </source>
</evidence>
<dbReference type="InterPro" id="IPR010663">
    <property type="entry name" value="Znf_FPG/IleRS"/>
</dbReference>
<dbReference type="SMART" id="SM01232">
    <property type="entry name" value="H2TH"/>
    <property type="match status" value="1"/>
</dbReference>
<dbReference type="AlphaFoldDB" id="A0A9X2I7B3"/>
<keyword evidence="7" id="KW-0378">Hydrolase</keyword>
<dbReference type="Proteomes" id="UP001155280">
    <property type="component" value="Unassembled WGS sequence"/>
</dbReference>
<dbReference type="SUPFAM" id="SSF57716">
    <property type="entry name" value="Glucocorticoid receptor-like (DNA-binding domain)"/>
    <property type="match status" value="1"/>
</dbReference>
<reference evidence="17" key="1">
    <citation type="submission" date="2022-07" db="EMBL/GenBank/DDBJ databases">
        <title>Gramela sediminis sp. nov., isolated from deep-sea sediment of the Indian Ocean.</title>
        <authorList>
            <person name="Shi H."/>
        </authorList>
    </citation>
    <scope>NUCLEOTIDE SEQUENCE</scope>
    <source>
        <strain evidence="17">GC03-9</strain>
    </source>
</reference>
<dbReference type="Pfam" id="PF06827">
    <property type="entry name" value="zf-FPG_IleRS"/>
    <property type="match status" value="1"/>
</dbReference>
<dbReference type="SUPFAM" id="SSF81624">
    <property type="entry name" value="N-terminal domain of MutM-like DNA repair proteins"/>
    <property type="match status" value="1"/>
</dbReference>
<evidence type="ECO:0000259" key="16">
    <source>
        <dbReference type="PROSITE" id="PS51068"/>
    </source>
</evidence>
<keyword evidence="5" id="KW-0227">DNA damage</keyword>
<dbReference type="GO" id="GO:0003906">
    <property type="term" value="F:DNA-(apurinic or apyrimidinic site) endonuclease activity"/>
    <property type="evidence" value="ECO:0007669"/>
    <property type="project" value="InterPro"/>
</dbReference>
<accession>A0A9X2I7B3</accession>
<organism evidence="17 18">
    <name type="scientific">Christiangramia oceanisediminis</name>
    <dbReference type="NCBI Taxonomy" id="2920386"/>
    <lineage>
        <taxon>Bacteria</taxon>
        <taxon>Pseudomonadati</taxon>
        <taxon>Bacteroidota</taxon>
        <taxon>Flavobacteriia</taxon>
        <taxon>Flavobacteriales</taxon>
        <taxon>Flavobacteriaceae</taxon>
        <taxon>Christiangramia</taxon>
    </lineage>
</organism>
<feature type="domain" description="FPG-type" evidence="15">
    <location>
        <begin position="224"/>
        <end position="258"/>
    </location>
</feature>
<keyword evidence="9" id="KW-0238">DNA-binding</keyword>
<dbReference type="GO" id="GO:0008270">
    <property type="term" value="F:zinc ion binding"/>
    <property type="evidence" value="ECO:0007669"/>
    <property type="project" value="UniProtKB-KW"/>
</dbReference>
<evidence type="ECO:0000256" key="12">
    <source>
        <dbReference type="ARBA" id="ARBA00023268"/>
    </source>
</evidence>
<sequence length="260" mass="29373">MPELPEISYYKKYVDGTALHNKIRSVHVPVPKLLEVSASEAEKQLIGTEISQAIRHGKYLFLEMKNGKFLVFHFGMTGKFDFSHEDDPPEYTAFYLMFEDAAKLFFICARKLGKIYLTDSMDDFLEEHSIGKDALAFSKAEFRKLLDKKRGSIKGALTNQSLIAGIGNMYADEMLFQAEIHPKTSPSDLSEDEVDKLYAKMIEVLETVSDRRASGESLPENYLTGHREPGANCPKANGKIEMMKISGRSTYFCPACQKEK</sequence>
<evidence type="ECO:0000256" key="5">
    <source>
        <dbReference type="ARBA" id="ARBA00022763"/>
    </source>
</evidence>
<dbReference type="InterPro" id="IPR015886">
    <property type="entry name" value="H2TH_FPG"/>
</dbReference>
<evidence type="ECO:0000256" key="1">
    <source>
        <dbReference type="ARBA" id="ARBA00001668"/>
    </source>
</evidence>
<dbReference type="InterPro" id="IPR010979">
    <property type="entry name" value="Ribosomal_uS13-like_H2TH"/>
</dbReference>
<dbReference type="Gene3D" id="3.20.190.10">
    <property type="entry name" value="MutM-like, N-terminal"/>
    <property type="match status" value="1"/>
</dbReference>
<name>A0A9X2I7B3_9FLAO</name>
<evidence type="ECO:0000256" key="7">
    <source>
        <dbReference type="ARBA" id="ARBA00022801"/>
    </source>
</evidence>
<keyword evidence="11" id="KW-0456">Lyase</keyword>
<keyword evidence="8" id="KW-0862">Zinc</keyword>
<evidence type="ECO:0000256" key="14">
    <source>
        <dbReference type="PROSITE-ProRule" id="PRU00391"/>
    </source>
</evidence>
<evidence type="ECO:0000256" key="11">
    <source>
        <dbReference type="ARBA" id="ARBA00023239"/>
    </source>
</evidence>
<keyword evidence="6 14" id="KW-0863">Zinc-finger</keyword>
<feature type="domain" description="Formamidopyrimidine-DNA glycosylase catalytic" evidence="16">
    <location>
        <begin position="2"/>
        <end position="113"/>
    </location>
</feature>
<comment type="caution">
    <text evidence="17">The sequence shown here is derived from an EMBL/GenBank/DDBJ whole genome shotgun (WGS) entry which is preliminary data.</text>
</comment>
<dbReference type="InterPro" id="IPR000214">
    <property type="entry name" value="Znf_DNA_glyclase/AP_lyase"/>
</dbReference>
<keyword evidence="13" id="KW-0326">Glycosidase</keyword>
<dbReference type="GO" id="GO:0003684">
    <property type="term" value="F:damaged DNA binding"/>
    <property type="evidence" value="ECO:0007669"/>
    <property type="project" value="InterPro"/>
</dbReference>
<proteinExistence type="inferred from homology"/>
<dbReference type="PROSITE" id="PS51066">
    <property type="entry name" value="ZF_FPG_2"/>
    <property type="match status" value="1"/>
</dbReference>
<evidence type="ECO:0000256" key="4">
    <source>
        <dbReference type="ARBA" id="ARBA00022723"/>
    </source>
</evidence>
<evidence type="ECO:0000259" key="15">
    <source>
        <dbReference type="PROSITE" id="PS51066"/>
    </source>
</evidence>
<dbReference type="GO" id="GO:0006284">
    <property type="term" value="P:base-excision repair"/>
    <property type="evidence" value="ECO:0007669"/>
    <property type="project" value="InterPro"/>
</dbReference>
<dbReference type="PROSITE" id="PS51068">
    <property type="entry name" value="FPG_CAT"/>
    <property type="match status" value="1"/>
</dbReference>
<evidence type="ECO:0000256" key="13">
    <source>
        <dbReference type="ARBA" id="ARBA00023295"/>
    </source>
</evidence>
<keyword evidence="10" id="KW-0234">DNA repair</keyword>
<dbReference type="EMBL" id="JANCNS010000001">
    <property type="protein sequence ID" value="MCP9198831.1"/>
    <property type="molecule type" value="Genomic_DNA"/>
</dbReference>
<evidence type="ECO:0000313" key="17">
    <source>
        <dbReference type="EMBL" id="MCP9198831.1"/>
    </source>
</evidence>
<dbReference type="SUPFAM" id="SSF46946">
    <property type="entry name" value="S13-like H2TH domain"/>
    <property type="match status" value="1"/>
</dbReference>
<protein>
    <submittedName>
        <fullName evidence="17">Formamidopyrimidine-DNA glycosylase</fullName>
    </submittedName>
</protein>
<dbReference type="Pfam" id="PF01149">
    <property type="entry name" value="Fapy_DNA_glyco"/>
    <property type="match status" value="1"/>
</dbReference>
<dbReference type="InterPro" id="IPR012319">
    <property type="entry name" value="FPG_cat"/>
</dbReference>
<dbReference type="Gene3D" id="1.10.8.50">
    <property type="match status" value="1"/>
</dbReference>
<dbReference type="GO" id="GO:0016829">
    <property type="term" value="F:lyase activity"/>
    <property type="evidence" value="ECO:0007669"/>
    <property type="project" value="UniProtKB-KW"/>
</dbReference>